<feature type="region of interest" description="Disordered" evidence="1">
    <location>
        <begin position="1"/>
        <end position="66"/>
    </location>
</feature>
<dbReference type="Proteomes" id="UP000825935">
    <property type="component" value="Chromosome 10"/>
</dbReference>
<comment type="caution">
    <text evidence="2">The sequence shown here is derived from an EMBL/GenBank/DDBJ whole genome shotgun (WGS) entry which is preliminary data.</text>
</comment>
<keyword evidence="3" id="KW-1185">Reference proteome</keyword>
<feature type="compositionally biased region" description="Basic and acidic residues" evidence="1">
    <location>
        <begin position="1"/>
        <end position="20"/>
    </location>
</feature>
<accession>A0A8T2U3U7</accession>
<evidence type="ECO:0000256" key="1">
    <source>
        <dbReference type="SAM" id="MobiDB-lite"/>
    </source>
</evidence>
<name>A0A8T2U3U7_CERRI</name>
<gene>
    <name evidence="2" type="ORF">KP509_10G037000</name>
</gene>
<feature type="compositionally biased region" description="Basic residues" evidence="1">
    <location>
        <begin position="47"/>
        <end position="62"/>
    </location>
</feature>
<organism evidence="2 3">
    <name type="scientific">Ceratopteris richardii</name>
    <name type="common">Triangle waterfern</name>
    <dbReference type="NCBI Taxonomy" id="49495"/>
    <lineage>
        <taxon>Eukaryota</taxon>
        <taxon>Viridiplantae</taxon>
        <taxon>Streptophyta</taxon>
        <taxon>Embryophyta</taxon>
        <taxon>Tracheophyta</taxon>
        <taxon>Polypodiopsida</taxon>
        <taxon>Polypodiidae</taxon>
        <taxon>Polypodiales</taxon>
        <taxon>Pteridineae</taxon>
        <taxon>Pteridaceae</taxon>
        <taxon>Parkerioideae</taxon>
        <taxon>Ceratopteris</taxon>
    </lineage>
</organism>
<sequence length="178" mass="20225">MRREGRLHGYEFDRYGESQRHRVKTCRQPTNRSKFRPKPTQYMAARPRSKALKKMKGQRNKAHSSDVVSNYQMHEWALPRHLLRSTVALAASTTSISSSVNDDNGARDMEPVCLAFLLGNYTDSSQHPGDGHPCRDSPTVQEIVEENEDLDSSSDDWLDLASIDCYSDAGADDEWYLC</sequence>
<dbReference type="OrthoDB" id="1987570at2759"/>
<dbReference type="AlphaFoldDB" id="A0A8T2U3U7"/>
<evidence type="ECO:0000313" key="3">
    <source>
        <dbReference type="Proteomes" id="UP000825935"/>
    </source>
</evidence>
<reference evidence="2" key="1">
    <citation type="submission" date="2021-08" db="EMBL/GenBank/DDBJ databases">
        <title>WGS assembly of Ceratopteris richardii.</title>
        <authorList>
            <person name="Marchant D.B."/>
            <person name="Chen G."/>
            <person name="Jenkins J."/>
            <person name="Shu S."/>
            <person name="Leebens-Mack J."/>
            <person name="Grimwood J."/>
            <person name="Schmutz J."/>
            <person name="Soltis P."/>
            <person name="Soltis D."/>
            <person name="Chen Z.-H."/>
        </authorList>
    </citation>
    <scope>NUCLEOTIDE SEQUENCE</scope>
    <source>
        <strain evidence="2">Whitten #5841</strain>
        <tissue evidence="2">Leaf</tissue>
    </source>
</reference>
<dbReference type="EMBL" id="CM035415">
    <property type="protein sequence ID" value="KAH7427269.1"/>
    <property type="molecule type" value="Genomic_DNA"/>
</dbReference>
<protein>
    <submittedName>
        <fullName evidence="2">Uncharacterized protein</fullName>
    </submittedName>
</protein>
<dbReference type="OMA" id="TRNMRRE"/>
<evidence type="ECO:0000313" key="2">
    <source>
        <dbReference type="EMBL" id="KAH7427269.1"/>
    </source>
</evidence>
<proteinExistence type="predicted"/>